<dbReference type="EMBL" id="MNAO01000031">
    <property type="protein sequence ID" value="OHV17590.1"/>
    <property type="molecule type" value="Genomic_DNA"/>
</dbReference>
<dbReference type="Proteomes" id="UP000180215">
    <property type="component" value="Unassembled WGS sequence"/>
</dbReference>
<accession>A0A1S1P7I7</accession>
<dbReference type="AlphaFoldDB" id="A0A1S1P7I7"/>
<sequence length="229" mass="25383">MAWASATFVVLAFTGDKAAPFREDYINAFDRMEAELRARPTVDPMVALQDPRQLLQLLGVRAQRAIDLEGVVAEQGQALAIANNTIEEQSVTVAAHDRIAEAEGSYTITVTAKHLGVLPGALFDYMRNGSAKVRWLYERRAGSTEDIAIQDRLDADELVEKVSTVKVGRTGEKPRDRKVTRVRVTAMGLTRLARLIVERRDPLLPIPKDALETARIAKGHPLKEPDIFD</sequence>
<organism evidence="2 3">
    <name type="scientific">Methylorubrum extorquens</name>
    <name type="common">Methylobacterium dichloromethanicum</name>
    <name type="synonym">Methylobacterium extorquens</name>
    <dbReference type="NCBI Taxonomy" id="408"/>
    <lineage>
        <taxon>Bacteria</taxon>
        <taxon>Pseudomonadati</taxon>
        <taxon>Pseudomonadota</taxon>
        <taxon>Alphaproteobacteria</taxon>
        <taxon>Hyphomicrobiales</taxon>
        <taxon>Methylobacteriaceae</taxon>
        <taxon>Methylorubrum</taxon>
    </lineage>
</organism>
<proteinExistence type="predicted"/>
<protein>
    <recommendedName>
        <fullName evidence="1">Antirepressor protein C-terminal domain-containing protein</fullName>
    </recommendedName>
</protein>
<evidence type="ECO:0000313" key="2">
    <source>
        <dbReference type="EMBL" id="OHV17590.1"/>
    </source>
</evidence>
<feature type="domain" description="Antirepressor protein C-terminal" evidence="1">
    <location>
        <begin position="84"/>
        <end position="196"/>
    </location>
</feature>
<dbReference type="GO" id="GO:0003677">
    <property type="term" value="F:DNA binding"/>
    <property type="evidence" value="ECO:0007669"/>
    <property type="project" value="InterPro"/>
</dbReference>
<dbReference type="InterPro" id="IPR005039">
    <property type="entry name" value="Ant_C"/>
</dbReference>
<gene>
    <name evidence="2" type="ORF">BK022_04720</name>
</gene>
<evidence type="ECO:0000259" key="1">
    <source>
        <dbReference type="Pfam" id="PF03374"/>
    </source>
</evidence>
<comment type="caution">
    <text evidence="2">The sequence shown here is derived from an EMBL/GenBank/DDBJ whole genome shotgun (WGS) entry which is preliminary data.</text>
</comment>
<name>A0A1S1P7I7_METEX</name>
<reference evidence="2 3" key="1">
    <citation type="submission" date="2016-10" db="EMBL/GenBank/DDBJ databases">
        <title>Draft genome sequence of Methylobacterium extorquens CP3, a seed endophyte of Crotalaria pumila with plant growth-promoting and metal tolerance properties.</title>
        <authorList>
            <person name="Sanchez-Lopez A.S."/>
            <person name="Van Hamme J.D."/>
            <person name="Thijs S."/>
            <person name="Mcammond B.M."/>
            <person name="Stevens V."/>
            <person name="Gonzalez-Chavez M.D.C."/>
            <person name="Vangronsveld J."/>
        </authorList>
    </citation>
    <scope>NUCLEOTIDE SEQUENCE [LARGE SCALE GENOMIC DNA]</scope>
    <source>
        <strain evidence="2 3">CP3</strain>
    </source>
</reference>
<dbReference type="Pfam" id="PF03374">
    <property type="entry name" value="ANT"/>
    <property type="match status" value="1"/>
</dbReference>
<evidence type="ECO:0000313" key="3">
    <source>
        <dbReference type="Proteomes" id="UP000180215"/>
    </source>
</evidence>